<gene>
    <name evidence="1" type="ORF">DU002_14820</name>
</gene>
<evidence type="ECO:0000313" key="2">
    <source>
        <dbReference type="Proteomes" id="UP000252558"/>
    </source>
</evidence>
<keyword evidence="2" id="KW-1185">Reference proteome</keyword>
<accession>A0A368N5C1</accession>
<protein>
    <submittedName>
        <fullName evidence="1">Uncharacterized protein</fullName>
    </submittedName>
</protein>
<reference evidence="1 2" key="1">
    <citation type="submission" date="2018-07" db="EMBL/GenBank/DDBJ databases">
        <title>Corallincola holothuriorum sp. nov., a new facultative anaerobe isolated from sea cucumber Apostichopus japonicus.</title>
        <authorList>
            <person name="Xia H."/>
        </authorList>
    </citation>
    <scope>NUCLEOTIDE SEQUENCE [LARGE SCALE GENOMIC DNA]</scope>
    <source>
        <strain evidence="1 2">C4</strain>
    </source>
</reference>
<organism evidence="1 2">
    <name type="scientific">Corallincola holothuriorum</name>
    <dbReference type="NCBI Taxonomy" id="2282215"/>
    <lineage>
        <taxon>Bacteria</taxon>
        <taxon>Pseudomonadati</taxon>
        <taxon>Pseudomonadota</taxon>
        <taxon>Gammaproteobacteria</taxon>
        <taxon>Alteromonadales</taxon>
        <taxon>Psychromonadaceae</taxon>
        <taxon>Corallincola</taxon>
    </lineage>
</organism>
<name>A0A368N5C1_9GAMM</name>
<dbReference type="AlphaFoldDB" id="A0A368N5C1"/>
<proteinExistence type="predicted"/>
<sequence>MELDHKYVARLKHWTIFELTDINDAMLQQQMDDPSLHHYLLVGEVESDNSGQWQPGSIVKSGWLRTWDLEAHEVEALTGRFQLAGAALQQNPLIKASTKQLLEQLGLRQTATEPVRH</sequence>
<dbReference type="Proteomes" id="UP000252558">
    <property type="component" value="Unassembled WGS sequence"/>
</dbReference>
<evidence type="ECO:0000313" key="1">
    <source>
        <dbReference type="EMBL" id="RCU45728.1"/>
    </source>
</evidence>
<comment type="caution">
    <text evidence="1">The sequence shown here is derived from an EMBL/GenBank/DDBJ whole genome shotgun (WGS) entry which is preliminary data.</text>
</comment>
<dbReference type="EMBL" id="QPID01000009">
    <property type="protein sequence ID" value="RCU45728.1"/>
    <property type="molecule type" value="Genomic_DNA"/>
</dbReference>
<dbReference type="RefSeq" id="WP_114339178.1">
    <property type="nucleotide sequence ID" value="NZ_QPID01000009.1"/>
</dbReference>